<dbReference type="Proteomes" id="UP001190466">
    <property type="component" value="Chromosome"/>
</dbReference>
<accession>A0ABM9MA20</accession>
<evidence type="ECO:0000313" key="2">
    <source>
        <dbReference type="EMBL" id="CAJ1580096.1"/>
    </source>
</evidence>
<name>A0ABM9MA20_9MYCO</name>
<sequence>MRVLRLIVPALMAGGAAAAIIAAPAAAANPLNPNCEVTSQGGGFAGGSTTQCSSPGNTQIVSRPPVYAMPWYGDPFYGAGMVF</sequence>
<protein>
    <recommendedName>
        <fullName evidence="4">Keratin associated protein</fullName>
    </recommendedName>
</protein>
<dbReference type="EMBL" id="OY726395">
    <property type="protein sequence ID" value="CAJ1580096.1"/>
    <property type="molecule type" value="Genomic_DNA"/>
</dbReference>
<evidence type="ECO:0000313" key="3">
    <source>
        <dbReference type="Proteomes" id="UP001190466"/>
    </source>
</evidence>
<evidence type="ECO:0008006" key="4">
    <source>
        <dbReference type="Google" id="ProtNLM"/>
    </source>
</evidence>
<evidence type="ECO:0000256" key="1">
    <source>
        <dbReference type="SAM" id="SignalP"/>
    </source>
</evidence>
<keyword evidence="1" id="KW-0732">Signal</keyword>
<feature type="chain" id="PRO_5046375912" description="Keratin associated protein" evidence="1">
    <location>
        <begin position="28"/>
        <end position="83"/>
    </location>
</feature>
<gene>
    <name evidence="2" type="ORF">MU0050_000843</name>
</gene>
<dbReference type="RefSeq" id="WP_316514532.1">
    <property type="nucleotide sequence ID" value="NZ_OY726395.1"/>
</dbReference>
<feature type="signal peptide" evidence="1">
    <location>
        <begin position="1"/>
        <end position="27"/>
    </location>
</feature>
<keyword evidence="3" id="KW-1185">Reference proteome</keyword>
<reference evidence="2 3" key="1">
    <citation type="submission" date="2023-08" db="EMBL/GenBank/DDBJ databases">
        <authorList>
            <person name="Folkvardsen B D."/>
            <person name="Norman A."/>
        </authorList>
    </citation>
    <scope>NUCLEOTIDE SEQUENCE [LARGE SCALE GENOMIC DNA]</scope>
    <source>
        <strain evidence="2 3">Mu0050</strain>
    </source>
</reference>
<organism evidence="2 3">
    <name type="scientific">[Mycobacterium] wendilense</name>
    <dbReference type="NCBI Taxonomy" id="3064284"/>
    <lineage>
        <taxon>Bacteria</taxon>
        <taxon>Bacillati</taxon>
        <taxon>Actinomycetota</taxon>
        <taxon>Actinomycetes</taxon>
        <taxon>Mycobacteriales</taxon>
        <taxon>Mycobacteriaceae</taxon>
        <taxon>Mycolicibacter</taxon>
    </lineage>
</organism>
<proteinExistence type="predicted"/>